<comment type="caution">
    <text evidence="8">The sequence shown here is derived from an EMBL/GenBank/DDBJ whole genome shotgun (WGS) entry which is preliminary data.</text>
</comment>
<feature type="transmembrane region" description="Helical" evidence="7">
    <location>
        <begin position="147"/>
        <end position="166"/>
    </location>
</feature>
<keyword evidence="2" id="KW-1003">Cell membrane</keyword>
<keyword evidence="9" id="KW-1185">Reference proteome</keyword>
<evidence type="ECO:0000256" key="7">
    <source>
        <dbReference type="SAM" id="Phobius"/>
    </source>
</evidence>
<gene>
    <name evidence="8" type="ORF">Q5716_09310</name>
</gene>
<feature type="transmembrane region" description="Helical" evidence="7">
    <location>
        <begin position="186"/>
        <end position="211"/>
    </location>
</feature>
<reference evidence="8 9" key="1">
    <citation type="submission" date="2023-07" db="EMBL/GenBank/DDBJ databases">
        <title>Protaetiibacter sp. nov WY-16 isolated from soil.</title>
        <authorList>
            <person name="Liu B."/>
            <person name="Wan Y."/>
        </authorList>
    </citation>
    <scope>NUCLEOTIDE SEQUENCE [LARGE SCALE GENOMIC DNA]</scope>
    <source>
        <strain evidence="8 9">WY-16</strain>
    </source>
</reference>
<dbReference type="RefSeq" id="WP_305002795.1">
    <property type="nucleotide sequence ID" value="NZ_JAUQUB010000001.1"/>
</dbReference>
<feature type="region of interest" description="Disordered" evidence="6">
    <location>
        <begin position="346"/>
        <end position="369"/>
    </location>
</feature>
<organism evidence="8 9">
    <name type="scientific">Antiquaquibacter soli</name>
    <dbReference type="NCBI Taxonomy" id="3064523"/>
    <lineage>
        <taxon>Bacteria</taxon>
        <taxon>Bacillati</taxon>
        <taxon>Actinomycetota</taxon>
        <taxon>Actinomycetes</taxon>
        <taxon>Micrococcales</taxon>
        <taxon>Microbacteriaceae</taxon>
        <taxon>Antiquaquibacter</taxon>
    </lineage>
</organism>
<feature type="transmembrane region" description="Helical" evidence="7">
    <location>
        <begin position="258"/>
        <end position="284"/>
    </location>
</feature>
<evidence type="ECO:0000256" key="3">
    <source>
        <dbReference type="ARBA" id="ARBA00022692"/>
    </source>
</evidence>
<keyword evidence="5 7" id="KW-0472">Membrane</keyword>
<feature type="transmembrane region" description="Helical" evidence="7">
    <location>
        <begin position="223"/>
        <end position="246"/>
    </location>
</feature>
<evidence type="ECO:0000256" key="6">
    <source>
        <dbReference type="SAM" id="MobiDB-lite"/>
    </source>
</evidence>
<accession>A0ABT9BN73</accession>
<keyword evidence="4 7" id="KW-1133">Transmembrane helix</keyword>
<feature type="transmembrane region" description="Helical" evidence="7">
    <location>
        <begin position="99"/>
        <end position="126"/>
    </location>
</feature>
<dbReference type="InterPro" id="IPR017039">
    <property type="entry name" value="Virul_fac_BrkB"/>
</dbReference>
<evidence type="ECO:0000256" key="4">
    <source>
        <dbReference type="ARBA" id="ARBA00022989"/>
    </source>
</evidence>
<sequence length="369" mass="40011">MRDRIRALWDWGRSRFPVRVWVHFLDQNGLLLAAGMSYQSLFAVFAAAYVGFSIAGIWLTGQPQTLASLVEILSTAIPGLFGQRGVIDPDDLVAASSSILSVTGVVAAAGLIWTAIGWMTFARMSVRQVFGLPKDKRNYFLMKARDLLVSLVLGALLIVASGLSVASTEALHVVFAWFGLSTGSLWYTILARGSGLVLVLVLNTAVLAATFRFLSRAQIRWRRLWGGSLLGGLALLLLQLGASLLAGGATRNPLLATFAVFIGLLLFFRLTSIVTLVAAAWIAVGASDRGEPLVRLSPLELARRQELAEHEAVLTAARVRVRDARRDLAASPWWSRLAARSRLRSAQRELDALGQTPPSQTRSGPPERS</sequence>
<keyword evidence="3 7" id="KW-0812">Transmembrane</keyword>
<evidence type="ECO:0000313" key="8">
    <source>
        <dbReference type="EMBL" id="MDO7882419.1"/>
    </source>
</evidence>
<feature type="transmembrane region" description="Helical" evidence="7">
    <location>
        <begin position="41"/>
        <end position="59"/>
    </location>
</feature>
<evidence type="ECO:0000313" key="9">
    <source>
        <dbReference type="Proteomes" id="UP001241072"/>
    </source>
</evidence>
<dbReference type="PANTHER" id="PTHR30213:SF1">
    <property type="entry name" value="INNER MEMBRANE PROTEIN YHJD"/>
    <property type="match status" value="1"/>
</dbReference>
<dbReference type="Pfam" id="PF03631">
    <property type="entry name" value="Virul_fac_BrkB"/>
    <property type="match status" value="1"/>
</dbReference>
<comment type="subcellular location">
    <subcellularLocation>
        <location evidence="1">Cell membrane</location>
        <topology evidence="1">Multi-pass membrane protein</topology>
    </subcellularLocation>
</comment>
<evidence type="ECO:0000256" key="2">
    <source>
        <dbReference type="ARBA" id="ARBA00022475"/>
    </source>
</evidence>
<dbReference type="Proteomes" id="UP001241072">
    <property type="component" value="Unassembled WGS sequence"/>
</dbReference>
<name>A0ABT9BN73_9MICO</name>
<evidence type="ECO:0000256" key="5">
    <source>
        <dbReference type="ARBA" id="ARBA00023136"/>
    </source>
</evidence>
<evidence type="ECO:0000256" key="1">
    <source>
        <dbReference type="ARBA" id="ARBA00004651"/>
    </source>
</evidence>
<dbReference type="EMBL" id="JAUQUB010000001">
    <property type="protein sequence ID" value="MDO7882419.1"/>
    <property type="molecule type" value="Genomic_DNA"/>
</dbReference>
<protein>
    <submittedName>
        <fullName evidence="8">YihY/virulence factor BrkB family protein</fullName>
    </submittedName>
</protein>
<dbReference type="PANTHER" id="PTHR30213">
    <property type="entry name" value="INNER MEMBRANE PROTEIN YHJD"/>
    <property type="match status" value="1"/>
</dbReference>
<proteinExistence type="predicted"/>